<name>A0A811YW53_NYCPR</name>
<protein>
    <submittedName>
        <fullName evidence="2">(raccoon dog) hypothetical protein</fullName>
    </submittedName>
</protein>
<proteinExistence type="predicted"/>
<evidence type="ECO:0000256" key="1">
    <source>
        <dbReference type="SAM" id="MobiDB-lite"/>
    </source>
</evidence>
<dbReference type="EMBL" id="CAJHUB010000750">
    <property type="protein sequence ID" value="CAD7680851.1"/>
    <property type="molecule type" value="Genomic_DNA"/>
</dbReference>
<feature type="compositionally biased region" description="Basic and acidic residues" evidence="1">
    <location>
        <begin position="43"/>
        <end position="52"/>
    </location>
</feature>
<reference evidence="2" key="1">
    <citation type="submission" date="2020-12" db="EMBL/GenBank/DDBJ databases">
        <authorList>
            <consortium name="Molecular Ecology Group"/>
        </authorList>
    </citation>
    <scope>NUCLEOTIDE SEQUENCE</scope>
    <source>
        <strain evidence="2">TBG_1078</strain>
    </source>
</reference>
<evidence type="ECO:0000313" key="2">
    <source>
        <dbReference type="EMBL" id="CAD7680851.1"/>
    </source>
</evidence>
<dbReference type="AlphaFoldDB" id="A0A811YW53"/>
<accession>A0A811YW53</accession>
<sequence>MSTRHCVSHQRSQRTSHASLMLHRDPWGLQLQSHGGKSWPRTETPKKKDDRYRLSRAQNCSYHPADAQRGAKKKPLWTNILPQAGHLIVMETNGPSCSLFISNKG</sequence>
<keyword evidence="3" id="KW-1185">Reference proteome</keyword>
<organism evidence="2 3">
    <name type="scientific">Nyctereutes procyonoides</name>
    <name type="common">Raccoon dog</name>
    <name type="synonym">Canis procyonoides</name>
    <dbReference type="NCBI Taxonomy" id="34880"/>
    <lineage>
        <taxon>Eukaryota</taxon>
        <taxon>Metazoa</taxon>
        <taxon>Chordata</taxon>
        <taxon>Craniata</taxon>
        <taxon>Vertebrata</taxon>
        <taxon>Euteleostomi</taxon>
        <taxon>Mammalia</taxon>
        <taxon>Eutheria</taxon>
        <taxon>Laurasiatheria</taxon>
        <taxon>Carnivora</taxon>
        <taxon>Caniformia</taxon>
        <taxon>Canidae</taxon>
        <taxon>Nyctereutes</taxon>
    </lineage>
</organism>
<feature type="region of interest" description="Disordered" evidence="1">
    <location>
        <begin position="1"/>
        <end position="52"/>
    </location>
</feature>
<evidence type="ECO:0000313" key="3">
    <source>
        <dbReference type="Proteomes" id="UP000645828"/>
    </source>
</evidence>
<gene>
    <name evidence="2" type="ORF">NYPRO_LOCUS13643</name>
</gene>
<comment type="caution">
    <text evidence="2">The sequence shown here is derived from an EMBL/GenBank/DDBJ whole genome shotgun (WGS) entry which is preliminary data.</text>
</comment>
<dbReference type="Proteomes" id="UP000645828">
    <property type="component" value="Unassembled WGS sequence"/>
</dbReference>
<feature type="compositionally biased region" description="Basic residues" evidence="1">
    <location>
        <begin position="1"/>
        <end position="14"/>
    </location>
</feature>